<dbReference type="EMBL" id="DVNG01000026">
    <property type="protein sequence ID" value="HIU49739.1"/>
    <property type="molecule type" value="Genomic_DNA"/>
</dbReference>
<comment type="caution">
    <text evidence="2">The sequence shown here is derived from an EMBL/GenBank/DDBJ whole genome shotgun (WGS) entry which is preliminary data.</text>
</comment>
<organism evidence="2 3">
    <name type="scientific">Candidatus Limousia pullorum</name>
    <dbReference type="NCBI Taxonomy" id="2840860"/>
    <lineage>
        <taxon>Bacteria</taxon>
        <taxon>Bacillati</taxon>
        <taxon>Bacillota</taxon>
        <taxon>Clostridia</taxon>
        <taxon>Eubacteriales</taxon>
        <taxon>Oscillospiraceae</taxon>
        <taxon>Oscillospiraceae incertae sedis</taxon>
        <taxon>Candidatus Limousia</taxon>
    </lineage>
</organism>
<dbReference type="SUPFAM" id="SSF101960">
    <property type="entry name" value="Stabilizer of iron transporter SufD"/>
    <property type="match status" value="1"/>
</dbReference>
<protein>
    <submittedName>
        <fullName evidence="2">SufD family Fe-S cluster assembly protein</fullName>
    </submittedName>
</protein>
<feature type="domain" description="SUF system FeS cluster assembly SufBD core" evidence="1">
    <location>
        <begin position="86"/>
        <end position="304"/>
    </location>
</feature>
<dbReference type="PANTHER" id="PTHR30508">
    <property type="entry name" value="FES CLUSTER ASSEMBLY PROTEIN SUF"/>
    <property type="match status" value="1"/>
</dbReference>
<gene>
    <name evidence="2" type="ORF">IAD22_01830</name>
</gene>
<evidence type="ECO:0000259" key="1">
    <source>
        <dbReference type="Pfam" id="PF01458"/>
    </source>
</evidence>
<evidence type="ECO:0000313" key="2">
    <source>
        <dbReference type="EMBL" id="HIU49739.1"/>
    </source>
</evidence>
<reference evidence="2" key="1">
    <citation type="submission" date="2020-10" db="EMBL/GenBank/DDBJ databases">
        <authorList>
            <person name="Gilroy R."/>
        </authorList>
    </citation>
    <scope>NUCLEOTIDE SEQUENCE</scope>
    <source>
        <strain evidence="2">ChiGjej1B1-1684</strain>
    </source>
</reference>
<reference evidence="2" key="2">
    <citation type="journal article" date="2021" name="PeerJ">
        <title>Extensive microbial diversity within the chicken gut microbiome revealed by metagenomics and culture.</title>
        <authorList>
            <person name="Gilroy R."/>
            <person name="Ravi A."/>
            <person name="Getino M."/>
            <person name="Pursley I."/>
            <person name="Horton D.L."/>
            <person name="Alikhan N.F."/>
            <person name="Baker D."/>
            <person name="Gharbi K."/>
            <person name="Hall N."/>
            <person name="Watson M."/>
            <person name="Adriaenssens E.M."/>
            <person name="Foster-Nyarko E."/>
            <person name="Jarju S."/>
            <person name="Secka A."/>
            <person name="Antonio M."/>
            <person name="Oren A."/>
            <person name="Chaudhuri R.R."/>
            <person name="La Ragione R."/>
            <person name="Hildebrand F."/>
            <person name="Pallen M.J."/>
        </authorList>
    </citation>
    <scope>NUCLEOTIDE SEQUENCE</scope>
    <source>
        <strain evidence="2">ChiGjej1B1-1684</strain>
    </source>
</reference>
<dbReference type="GO" id="GO:0016226">
    <property type="term" value="P:iron-sulfur cluster assembly"/>
    <property type="evidence" value="ECO:0007669"/>
    <property type="project" value="InterPro"/>
</dbReference>
<dbReference type="PANTHER" id="PTHR30508:SF6">
    <property type="entry name" value="UPF0051 PROTEIN MJ0034"/>
    <property type="match status" value="1"/>
</dbReference>
<dbReference type="AlphaFoldDB" id="A0A9D1LX83"/>
<dbReference type="Pfam" id="PF01458">
    <property type="entry name" value="SUFBD_core"/>
    <property type="match status" value="1"/>
</dbReference>
<accession>A0A9D1LX83</accession>
<dbReference type="InterPro" id="IPR000825">
    <property type="entry name" value="SUF_FeS_clus_asmbl_SufBD_core"/>
</dbReference>
<dbReference type="InterPro" id="IPR055346">
    <property type="entry name" value="Fe-S_cluster_assembly_SufBD"/>
</dbReference>
<dbReference type="Proteomes" id="UP000824118">
    <property type="component" value="Unassembled WGS sequence"/>
</dbReference>
<evidence type="ECO:0000313" key="3">
    <source>
        <dbReference type="Proteomes" id="UP000824118"/>
    </source>
</evidence>
<name>A0A9D1LX83_9FIRM</name>
<proteinExistence type="predicted"/>
<sequence>MNSITKELLNLISDGEIDFENSAYNIREDGGCAGRQSSKNISIVPKTDNPGIEIHIKPNTIGETVYIPACVTHSGVEDLVYNDFYVGENSDVVIVAGCGIHSDGHSESSHNGIHRFFVGKNAHVVYKEKHIGVGEGDGQRRIDPVTYVALDEDSVLEMDTTQISGVDSTVRKTSGTVGARAKLLITERIMTDGNETAYTDFSVTMDGEDSACDLISRSVAKDNSHQEFRSVIKGNTRCTGHSECDAILVGNGTVSAAPELFAGNIDAALIHEAAIGKIAGEQILKLRTLGLTEEEAEEKIIEGFLVG</sequence>
<dbReference type="InterPro" id="IPR037284">
    <property type="entry name" value="SUF_FeS_clus_asmbl_SufBD_sf"/>
</dbReference>